<dbReference type="SUPFAM" id="SSF51430">
    <property type="entry name" value="NAD(P)-linked oxidoreductase"/>
    <property type="match status" value="1"/>
</dbReference>
<proteinExistence type="predicted"/>
<dbReference type="Pfam" id="PF00248">
    <property type="entry name" value="Aldo_ket_red"/>
    <property type="match status" value="1"/>
</dbReference>
<feature type="domain" description="NADP-dependent oxidoreductase" evidence="2">
    <location>
        <begin position="13"/>
        <end position="309"/>
    </location>
</feature>
<dbReference type="Gene3D" id="3.20.20.100">
    <property type="entry name" value="NADP-dependent oxidoreductase domain"/>
    <property type="match status" value="1"/>
</dbReference>
<evidence type="ECO:0000313" key="3">
    <source>
        <dbReference type="EMBL" id="PMD66999.1"/>
    </source>
</evidence>
<dbReference type="InterPro" id="IPR036812">
    <property type="entry name" value="NAD(P)_OxRdtase_dom_sf"/>
</dbReference>
<evidence type="ECO:0000259" key="2">
    <source>
        <dbReference type="Pfam" id="PF00248"/>
    </source>
</evidence>
<dbReference type="GeneID" id="36593625"/>
<dbReference type="Proteomes" id="UP000235371">
    <property type="component" value="Unassembled WGS sequence"/>
</dbReference>
<accession>A0A2J6TVE4</accession>
<protein>
    <submittedName>
        <fullName evidence="3">Aldo/keto reductase</fullName>
    </submittedName>
</protein>
<dbReference type="InParanoid" id="A0A2J6TVE4"/>
<gene>
    <name evidence="3" type="ORF">K444DRAFT_649152</name>
</gene>
<reference evidence="3 4" key="1">
    <citation type="submission" date="2016-04" db="EMBL/GenBank/DDBJ databases">
        <title>A degradative enzymes factory behind the ericoid mycorrhizal symbiosis.</title>
        <authorList>
            <consortium name="DOE Joint Genome Institute"/>
            <person name="Martino E."/>
            <person name="Morin E."/>
            <person name="Grelet G."/>
            <person name="Kuo A."/>
            <person name="Kohler A."/>
            <person name="Daghino S."/>
            <person name="Barry K."/>
            <person name="Choi C."/>
            <person name="Cichocki N."/>
            <person name="Clum A."/>
            <person name="Copeland A."/>
            <person name="Hainaut M."/>
            <person name="Haridas S."/>
            <person name="Labutti K."/>
            <person name="Lindquist E."/>
            <person name="Lipzen A."/>
            <person name="Khouja H.-R."/>
            <person name="Murat C."/>
            <person name="Ohm R."/>
            <person name="Olson A."/>
            <person name="Spatafora J."/>
            <person name="Veneault-Fourrey C."/>
            <person name="Henrissat B."/>
            <person name="Grigoriev I."/>
            <person name="Martin F."/>
            <person name="Perotto S."/>
        </authorList>
    </citation>
    <scope>NUCLEOTIDE SEQUENCE [LARGE SCALE GENOMIC DNA]</scope>
    <source>
        <strain evidence="3 4">E</strain>
    </source>
</reference>
<keyword evidence="4" id="KW-1185">Reference proteome</keyword>
<keyword evidence="1" id="KW-0560">Oxidoreductase</keyword>
<dbReference type="CDD" id="cd19075">
    <property type="entry name" value="AKR_AKR7A1-5"/>
    <property type="match status" value="1"/>
</dbReference>
<sequence length="331" mass="37017">MTHITSPKVALAAGTHTWEPTPESEAFQDEILQIIRAHGITKLDTARSYGMGASETTLGNKNLAAEFAVTTKSPTASRGAGKRENIFAAAKESWDALKTEKVPFYLLHGPDETVSVEETYSAIQTLYEEGRFEKFGLSNFTREQVLEYYNHAKVHNLILPTIYQASYSPAVRLNETLLFPTLRELGISIQAYSPMAGGFLSRTASELTSPAKGGKWDPEMPVGKFYRTLFFKPSYLAFLKEWEKLVNESGVSRVGLAYRWVRYHSVLKGELGDEMIIGASSARQFEEALIEIEKGPLEGWVVDRIEAFWEGVKADAEVDHLRAFRAVFLGY</sequence>
<evidence type="ECO:0000313" key="4">
    <source>
        <dbReference type="Proteomes" id="UP000235371"/>
    </source>
</evidence>
<dbReference type="PANTHER" id="PTHR43364:SF4">
    <property type="entry name" value="NAD(P)-LINKED OXIDOREDUCTASE SUPERFAMILY PROTEIN"/>
    <property type="match status" value="1"/>
</dbReference>
<dbReference type="OrthoDB" id="48988at2759"/>
<dbReference type="InterPro" id="IPR023210">
    <property type="entry name" value="NADP_OxRdtase_dom"/>
</dbReference>
<dbReference type="PANTHER" id="PTHR43364">
    <property type="entry name" value="NADH-SPECIFIC METHYLGLYOXAL REDUCTASE-RELATED"/>
    <property type="match status" value="1"/>
</dbReference>
<dbReference type="AlphaFoldDB" id="A0A2J6TVE4"/>
<dbReference type="EMBL" id="KZ613740">
    <property type="protein sequence ID" value="PMD66999.1"/>
    <property type="molecule type" value="Genomic_DNA"/>
</dbReference>
<dbReference type="GO" id="GO:0016491">
    <property type="term" value="F:oxidoreductase activity"/>
    <property type="evidence" value="ECO:0007669"/>
    <property type="project" value="UniProtKB-KW"/>
</dbReference>
<organism evidence="3 4">
    <name type="scientific">Hyaloscypha bicolor E</name>
    <dbReference type="NCBI Taxonomy" id="1095630"/>
    <lineage>
        <taxon>Eukaryota</taxon>
        <taxon>Fungi</taxon>
        <taxon>Dikarya</taxon>
        <taxon>Ascomycota</taxon>
        <taxon>Pezizomycotina</taxon>
        <taxon>Leotiomycetes</taxon>
        <taxon>Helotiales</taxon>
        <taxon>Hyaloscyphaceae</taxon>
        <taxon>Hyaloscypha</taxon>
        <taxon>Hyaloscypha bicolor</taxon>
    </lineage>
</organism>
<evidence type="ECO:0000256" key="1">
    <source>
        <dbReference type="ARBA" id="ARBA00023002"/>
    </source>
</evidence>
<dbReference type="STRING" id="1095630.A0A2J6TVE4"/>
<dbReference type="RefSeq" id="XP_024743903.1">
    <property type="nucleotide sequence ID" value="XM_024885548.1"/>
</dbReference>
<dbReference type="InterPro" id="IPR050523">
    <property type="entry name" value="AKR_Detox_Biosynth"/>
</dbReference>
<name>A0A2J6TVE4_9HELO</name>